<gene>
    <name evidence="5" type="ORF">AB2L28_17710</name>
</gene>
<reference evidence="5 6" key="1">
    <citation type="submission" date="2024-07" db="EMBL/GenBank/DDBJ databases">
        <authorList>
            <person name="Thanompreechachai J."/>
            <person name="Duangmal K."/>
        </authorList>
    </citation>
    <scope>NUCLEOTIDE SEQUENCE [LARGE SCALE GENOMIC DNA]</scope>
    <source>
        <strain evidence="5 6">TBRC 1896</strain>
    </source>
</reference>
<protein>
    <submittedName>
        <fullName evidence="5">GNAT family N-acetyltransferase</fullName>
        <ecNumber evidence="5">2.3.1.-</ecNumber>
    </submittedName>
</protein>
<dbReference type="PANTHER" id="PTHR43792:SF8">
    <property type="entry name" value="[RIBOSOMAL PROTEIN US5]-ALANINE N-ACETYLTRANSFERASE"/>
    <property type="match status" value="1"/>
</dbReference>
<feature type="domain" description="N-acetyltransferase" evidence="4">
    <location>
        <begin position="2"/>
        <end position="170"/>
    </location>
</feature>
<dbReference type="RefSeq" id="WP_370720311.1">
    <property type="nucleotide sequence ID" value="NZ_JBGGTQ010000009.1"/>
</dbReference>
<dbReference type="PANTHER" id="PTHR43792">
    <property type="entry name" value="GNAT FAMILY, PUTATIVE (AFU_ORTHOLOGUE AFUA_3G00765)-RELATED-RELATED"/>
    <property type="match status" value="1"/>
</dbReference>
<evidence type="ECO:0000313" key="5">
    <source>
        <dbReference type="EMBL" id="MEZ0494077.1"/>
    </source>
</evidence>
<dbReference type="Proteomes" id="UP001566476">
    <property type="component" value="Unassembled WGS sequence"/>
</dbReference>
<dbReference type="GO" id="GO:0016746">
    <property type="term" value="F:acyltransferase activity"/>
    <property type="evidence" value="ECO:0007669"/>
    <property type="project" value="UniProtKB-KW"/>
</dbReference>
<proteinExistence type="inferred from homology"/>
<dbReference type="PROSITE" id="PS51186">
    <property type="entry name" value="GNAT"/>
    <property type="match status" value="1"/>
</dbReference>
<dbReference type="InterPro" id="IPR051531">
    <property type="entry name" value="N-acetyltransferase"/>
</dbReference>
<evidence type="ECO:0000256" key="2">
    <source>
        <dbReference type="ARBA" id="ARBA00023315"/>
    </source>
</evidence>
<sequence>MVTTRLIDPRDAEVLARLLTENRDFLAPYEPLREESYFTPDGQRADIDAALNTHRQAANLPHVILDETGAVIGRITLSGIVRGALQSGSVGYWVAQAAGGRGAGTAAVTRMTQLAFKELALHRVQAETLVDNVRSQRVLEKVGFTRYGLAPEYLKIAGRWQDFVMCQLLS</sequence>
<dbReference type="EMBL" id="JBGGTQ010000009">
    <property type="protein sequence ID" value="MEZ0494077.1"/>
    <property type="molecule type" value="Genomic_DNA"/>
</dbReference>
<evidence type="ECO:0000256" key="3">
    <source>
        <dbReference type="ARBA" id="ARBA00038502"/>
    </source>
</evidence>
<dbReference type="Gene3D" id="3.40.630.30">
    <property type="match status" value="1"/>
</dbReference>
<evidence type="ECO:0000259" key="4">
    <source>
        <dbReference type="PROSITE" id="PS51186"/>
    </source>
</evidence>
<dbReference type="Pfam" id="PF13302">
    <property type="entry name" value="Acetyltransf_3"/>
    <property type="match status" value="1"/>
</dbReference>
<keyword evidence="6" id="KW-1185">Reference proteome</keyword>
<organism evidence="5 6">
    <name type="scientific">Kineococcus mangrovi</name>
    <dbReference type="NCBI Taxonomy" id="1660183"/>
    <lineage>
        <taxon>Bacteria</taxon>
        <taxon>Bacillati</taxon>
        <taxon>Actinomycetota</taxon>
        <taxon>Actinomycetes</taxon>
        <taxon>Kineosporiales</taxon>
        <taxon>Kineosporiaceae</taxon>
        <taxon>Kineococcus</taxon>
    </lineage>
</organism>
<evidence type="ECO:0000313" key="6">
    <source>
        <dbReference type="Proteomes" id="UP001566476"/>
    </source>
</evidence>
<keyword evidence="2 5" id="KW-0012">Acyltransferase</keyword>
<evidence type="ECO:0000256" key="1">
    <source>
        <dbReference type="ARBA" id="ARBA00022679"/>
    </source>
</evidence>
<dbReference type="InterPro" id="IPR016181">
    <property type="entry name" value="Acyl_CoA_acyltransferase"/>
</dbReference>
<name>A0ABV4I5V6_9ACTN</name>
<dbReference type="InterPro" id="IPR000182">
    <property type="entry name" value="GNAT_dom"/>
</dbReference>
<comment type="similarity">
    <text evidence="3">Belongs to the acetyltransferase family. RimJ subfamily.</text>
</comment>
<comment type="caution">
    <text evidence="5">The sequence shown here is derived from an EMBL/GenBank/DDBJ whole genome shotgun (WGS) entry which is preliminary data.</text>
</comment>
<dbReference type="SUPFAM" id="SSF55729">
    <property type="entry name" value="Acyl-CoA N-acyltransferases (Nat)"/>
    <property type="match status" value="1"/>
</dbReference>
<accession>A0ABV4I5V6</accession>
<keyword evidence="1 5" id="KW-0808">Transferase</keyword>
<dbReference type="EC" id="2.3.1.-" evidence="5"/>